<feature type="domain" description="Nephrocystin 3-like N-terminal" evidence="2">
    <location>
        <begin position="243"/>
        <end position="398"/>
    </location>
</feature>
<dbReference type="InterPro" id="IPR056884">
    <property type="entry name" value="NPHP3-like_N"/>
</dbReference>
<reference evidence="4" key="2">
    <citation type="submission" date="2023-06" db="EMBL/GenBank/DDBJ databases">
        <authorList>
            <consortium name="Lawrence Berkeley National Laboratory"/>
            <person name="Mondo S.J."/>
            <person name="Hensen N."/>
            <person name="Bonometti L."/>
            <person name="Westerberg I."/>
            <person name="Brannstrom I.O."/>
            <person name="Guillou S."/>
            <person name="Cros-Aarteil S."/>
            <person name="Calhoun S."/>
            <person name="Haridas S."/>
            <person name="Kuo A."/>
            <person name="Pangilinan J."/>
            <person name="Riley R."/>
            <person name="Labutti K."/>
            <person name="Andreopoulos B."/>
            <person name="Lipzen A."/>
            <person name="Chen C."/>
            <person name="Yanf M."/>
            <person name="Daum C."/>
            <person name="Ng V."/>
            <person name="Clum A."/>
            <person name="Steindorff A."/>
            <person name="Ohm R."/>
            <person name="Martin F."/>
            <person name="Silar P."/>
            <person name="Natvig D."/>
            <person name="Lalanne C."/>
            <person name="Gautier V."/>
            <person name="Ament-Velasquez S.L."/>
            <person name="Kruys A."/>
            <person name="Hutchinson M.I."/>
            <person name="Powell A.J."/>
            <person name="Barry K."/>
            <person name="Miller A.N."/>
            <person name="Grigoriev I.V."/>
            <person name="Debuchy R."/>
            <person name="Gladieux P."/>
            <person name="Thoren M.H."/>
            <person name="Johannesson H."/>
        </authorList>
    </citation>
    <scope>NUCLEOTIDE SEQUENCE</scope>
    <source>
        <strain evidence="4">CBS 333.67</strain>
    </source>
</reference>
<proteinExistence type="predicted"/>
<keyword evidence="5" id="KW-1185">Reference proteome</keyword>
<dbReference type="RefSeq" id="XP_062721453.1">
    <property type="nucleotide sequence ID" value="XM_062870409.1"/>
</dbReference>
<comment type="caution">
    <text evidence="4">The sequence shown here is derived from an EMBL/GenBank/DDBJ whole genome shotgun (WGS) entry which is preliminary data.</text>
</comment>
<organism evidence="4 5">
    <name type="scientific">Chaetomium strumarium</name>
    <dbReference type="NCBI Taxonomy" id="1170767"/>
    <lineage>
        <taxon>Eukaryota</taxon>
        <taxon>Fungi</taxon>
        <taxon>Dikarya</taxon>
        <taxon>Ascomycota</taxon>
        <taxon>Pezizomycotina</taxon>
        <taxon>Sordariomycetes</taxon>
        <taxon>Sordariomycetidae</taxon>
        <taxon>Sordariales</taxon>
        <taxon>Chaetomiaceae</taxon>
        <taxon>Chaetomium</taxon>
    </lineage>
</organism>
<name>A0AAJ0M1Q7_9PEZI</name>
<dbReference type="AlphaFoldDB" id="A0AAJ0M1Q7"/>
<protein>
    <recommendedName>
        <fullName evidence="6">NACHT domain-containing protein</fullName>
    </recommendedName>
</protein>
<sequence length="834" mass="93646">MKVTQNAWDPLSALSVAAAVVQFADFGFRLLKSTRELYKSPSGQKAAHIELSVVSQNLSRLAAFVEAKIEENAGPSAQVFLGLCRECASTNDELQEILSKVEARGSTNVMLAADTAGDIERLANRLASIRQQMNSALLYLLRDEAWGNGINTTKQFSTDVMGLIDKWPVSNQSETDEMVREYAKQTLVNGSRDREKFDYVCKSLYFDSISHREASIPKRHAATLEWVFHDPRASEDDDPLWSSFPQWLVGDSPDIYWITGKPRAGKSTLVKFAAESQVLVARFFAWTAGANVLQKSHAGLLRTVLLEAIRQRPQLAVDIFPARWFLLQSFNGKVKLPALTMDELRIGFPNLLSATGKEVKLALLVDGLDEFDEDHRALVQLLRDANASVGVKICASSRPWNVFRDAFGKNPMLQLERLTREDIKLFVQEKLELSPGYSDFAATSPQEAGKIIGDIVDKSQGVLLRISVISGLLEPSFEEGTGISELQAVVDKLPSEVADLFRYIWDRTSKRFKAEALQNFQLKRVCEEHEIQLYALTLWFGAKEIPVDLDASEVTATYLDGVIKSLERKLMSRTGGLLELISHDGPLKYSKRRVEFMHRTASDWVRHNWGSITSSTDCNFDPCLWIVKGEALSFVLATEPSQGDSILVDRWPTIHINIYEAKYFGSSRTSSSSSFWASQYPFYSGVKGNTPCRDLLQLAAYYPISAYLVLSNSIFGEIWICNSTARLDLLDFLTREKAPRWVDADSIHELVCQTRAMKLKVSRISSAGDPLVAYFTEVIRILESSHGPRSKPAEQGAKSVEHMSKAQKQKWKEEVWQFSIRILGRIPGRRSHLH</sequence>
<gene>
    <name evidence="4" type="ORF">B0T15DRAFT_556009</name>
</gene>
<dbReference type="Pfam" id="PF24883">
    <property type="entry name" value="NPHP3_N"/>
    <property type="match status" value="1"/>
</dbReference>
<dbReference type="PANTHER" id="PTHR10039:SF5">
    <property type="entry name" value="NACHT DOMAIN-CONTAINING PROTEIN"/>
    <property type="match status" value="1"/>
</dbReference>
<dbReference type="InterPro" id="IPR056693">
    <property type="entry name" value="DUF7791"/>
</dbReference>
<dbReference type="SUPFAM" id="SSF52540">
    <property type="entry name" value="P-loop containing nucleoside triphosphate hydrolases"/>
    <property type="match status" value="1"/>
</dbReference>
<evidence type="ECO:0000259" key="3">
    <source>
        <dbReference type="Pfam" id="PF25053"/>
    </source>
</evidence>
<dbReference type="InterPro" id="IPR027417">
    <property type="entry name" value="P-loop_NTPase"/>
</dbReference>
<dbReference type="EMBL" id="JAUDZG010000004">
    <property type="protein sequence ID" value="KAK3305673.1"/>
    <property type="molecule type" value="Genomic_DNA"/>
</dbReference>
<dbReference type="PANTHER" id="PTHR10039">
    <property type="entry name" value="AMELOGENIN"/>
    <property type="match status" value="1"/>
</dbReference>
<keyword evidence="1" id="KW-0677">Repeat</keyword>
<accession>A0AAJ0M1Q7</accession>
<dbReference type="Proteomes" id="UP001273166">
    <property type="component" value="Unassembled WGS sequence"/>
</dbReference>
<dbReference type="GeneID" id="87889238"/>
<feature type="domain" description="DUF7791" evidence="3">
    <location>
        <begin position="510"/>
        <end position="626"/>
    </location>
</feature>
<evidence type="ECO:0000313" key="4">
    <source>
        <dbReference type="EMBL" id="KAK3305673.1"/>
    </source>
</evidence>
<evidence type="ECO:0000313" key="5">
    <source>
        <dbReference type="Proteomes" id="UP001273166"/>
    </source>
</evidence>
<evidence type="ECO:0000259" key="2">
    <source>
        <dbReference type="Pfam" id="PF24883"/>
    </source>
</evidence>
<evidence type="ECO:0000256" key="1">
    <source>
        <dbReference type="ARBA" id="ARBA00022737"/>
    </source>
</evidence>
<reference evidence="4" key="1">
    <citation type="journal article" date="2023" name="Mol. Phylogenet. Evol.">
        <title>Genome-scale phylogeny and comparative genomics of the fungal order Sordariales.</title>
        <authorList>
            <person name="Hensen N."/>
            <person name="Bonometti L."/>
            <person name="Westerberg I."/>
            <person name="Brannstrom I.O."/>
            <person name="Guillou S."/>
            <person name="Cros-Aarteil S."/>
            <person name="Calhoun S."/>
            <person name="Haridas S."/>
            <person name="Kuo A."/>
            <person name="Mondo S."/>
            <person name="Pangilinan J."/>
            <person name="Riley R."/>
            <person name="LaButti K."/>
            <person name="Andreopoulos B."/>
            <person name="Lipzen A."/>
            <person name="Chen C."/>
            <person name="Yan M."/>
            <person name="Daum C."/>
            <person name="Ng V."/>
            <person name="Clum A."/>
            <person name="Steindorff A."/>
            <person name="Ohm R.A."/>
            <person name="Martin F."/>
            <person name="Silar P."/>
            <person name="Natvig D.O."/>
            <person name="Lalanne C."/>
            <person name="Gautier V."/>
            <person name="Ament-Velasquez S.L."/>
            <person name="Kruys A."/>
            <person name="Hutchinson M.I."/>
            <person name="Powell A.J."/>
            <person name="Barry K."/>
            <person name="Miller A.N."/>
            <person name="Grigoriev I.V."/>
            <person name="Debuchy R."/>
            <person name="Gladieux P."/>
            <person name="Hiltunen Thoren M."/>
            <person name="Johannesson H."/>
        </authorList>
    </citation>
    <scope>NUCLEOTIDE SEQUENCE</scope>
    <source>
        <strain evidence="4">CBS 333.67</strain>
    </source>
</reference>
<evidence type="ECO:0008006" key="6">
    <source>
        <dbReference type="Google" id="ProtNLM"/>
    </source>
</evidence>
<dbReference type="Pfam" id="PF25053">
    <property type="entry name" value="DUF7791"/>
    <property type="match status" value="1"/>
</dbReference>